<dbReference type="OrthoDB" id="529367at2759"/>
<evidence type="ECO:0000256" key="3">
    <source>
        <dbReference type="ARBA" id="ARBA00022989"/>
    </source>
</evidence>
<dbReference type="EMBL" id="SDMP01000003">
    <property type="protein sequence ID" value="RYR66940.1"/>
    <property type="molecule type" value="Genomic_DNA"/>
</dbReference>
<keyword evidence="3 7" id="KW-1133">Transmembrane helix</keyword>
<evidence type="ECO:0000256" key="1">
    <source>
        <dbReference type="ARBA" id="ARBA00004141"/>
    </source>
</evidence>
<dbReference type="PANTHER" id="PTHR20855">
    <property type="entry name" value="ADIPOR/PROGESTIN RECEPTOR-RELATED"/>
    <property type="match status" value="1"/>
</dbReference>
<evidence type="ECO:0000313" key="8">
    <source>
        <dbReference type="EMBL" id="RYR66939.1"/>
    </source>
</evidence>
<dbReference type="GO" id="GO:0046872">
    <property type="term" value="F:metal ion binding"/>
    <property type="evidence" value="ECO:0007669"/>
    <property type="project" value="UniProtKB-KW"/>
</dbReference>
<feature type="transmembrane region" description="Helical" evidence="7">
    <location>
        <begin position="341"/>
        <end position="361"/>
    </location>
</feature>
<dbReference type="Pfam" id="PF03006">
    <property type="entry name" value="HlyIII"/>
    <property type="match status" value="1"/>
</dbReference>
<proteinExistence type="predicted"/>
<comment type="caution">
    <text evidence="8">The sequence shown here is derived from an EMBL/GenBank/DDBJ whole genome shotgun (WGS) entry which is preliminary data.</text>
</comment>
<sequence length="377" mass="42153">MNGSVQYRRGKKGGGKHNGTTMMMMKAKTRTKAEARFEPRLLRFEELPEYMKDNEFILDHYRSEWPVKDALWSVFAWHNETLNVWTHLVGFLIFGAMTVMSLLPVGTTGTGGLGGFTSNFYSKADGMGSLTTEKEINSSPHDTNMFPVSHLRRLLEPLVFHDLRDEGAETISLWPWLVFLGGAMGCLACSSISHLLACHSQHFNLFFWRLDYAGISLMIVCSFFAPIHYVFFCNPSVRLLYMTSISLLGVLSIVTLLAPSLSAPRFRPFRASIFLAMGFSGVIPAVHALLLHWDHSPVLVALGYEVVMAVLYATGAVFYVTRIPERWKPGAFDIAGHSHQIFHIFVVLGALAHSVATLWIMDFRRGSPTCAFSAIHA</sequence>
<feature type="transmembrane region" description="Helical" evidence="7">
    <location>
        <begin position="84"/>
        <end position="103"/>
    </location>
</feature>
<keyword evidence="5" id="KW-0862">Zinc</keyword>
<dbReference type="GO" id="GO:0016020">
    <property type="term" value="C:membrane"/>
    <property type="evidence" value="ECO:0007669"/>
    <property type="project" value="UniProtKB-SubCell"/>
</dbReference>
<dbReference type="STRING" id="3818.A0A445DUT0"/>
<dbReference type="Gramene" id="arahy.Tifrunner.gnm2.ann2.Ah03g340200.1">
    <property type="protein sequence ID" value="arahy.Tifrunner.gnm2.ann2.Ah03g340200.1-CDS"/>
    <property type="gene ID" value="arahy.Tifrunner.gnm2.ann2.Ah03g340200"/>
</dbReference>
<feature type="transmembrane region" description="Helical" evidence="7">
    <location>
        <begin position="273"/>
        <end position="293"/>
    </location>
</feature>
<comment type="subcellular location">
    <subcellularLocation>
        <location evidence="1">Membrane</location>
        <topology evidence="1">Multi-pass membrane protein</topology>
    </subcellularLocation>
</comment>
<dbReference type="GO" id="GO:0009744">
    <property type="term" value="P:response to sucrose"/>
    <property type="evidence" value="ECO:0007669"/>
    <property type="project" value="UniProtKB-ARBA"/>
</dbReference>
<dbReference type="PANTHER" id="PTHR20855:SF100">
    <property type="entry name" value="HEPTAHELICAL TRANSMEMBRANE PROTEIN 2"/>
    <property type="match status" value="1"/>
</dbReference>
<evidence type="ECO:0000256" key="2">
    <source>
        <dbReference type="ARBA" id="ARBA00022692"/>
    </source>
</evidence>
<evidence type="ECO:0000256" key="7">
    <source>
        <dbReference type="SAM" id="Phobius"/>
    </source>
</evidence>
<feature type="transmembrane region" description="Helical" evidence="7">
    <location>
        <begin position="299"/>
        <end position="320"/>
    </location>
</feature>
<keyword evidence="4 7" id="KW-0472">Membrane</keyword>
<feature type="region of interest" description="Disordered" evidence="6">
    <location>
        <begin position="1"/>
        <end position="20"/>
    </location>
</feature>
<feature type="transmembrane region" description="Helical" evidence="7">
    <location>
        <begin position="210"/>
        <end position="232"/>
    </location>
</feature>
<feature type="transmembrane region" description="Helical" evidence="7">
    <location>
        <begin position="238"/>
        <end position="261"/>
    </location>
</feature>
<reference evidence="8 9" key="1">
    <citation type="submission" date="2019-01" db="EMBL/GenBank/DDBJ databases">
        <title>Sequencing of cultivated peanut Arachis hypogaea provides insights into genome evolution and oil improvement.</title>
        <authorList>
            <person name="Chen X."/>
        </authorList>
    </citation>
    <scope>NUCLEOTIDE SEQUENCE [LARGE SCALE GENOMIC DNA]</scope>
    <source>
        <strain evidence="9">cv. Fuhuasheng</strain>
        <strain evidence="8">GDAAS-fuhuasheng2018</strain>
        <tissue evidence="8">Leaves</tissue>
    </source>
</reference>
<accession>A0A445DUT0</accession>
<protein>
    <recommendedName>
        <fullName evidence="10">Heptahelical transmembrane protein</fullName>
    </recommendedName>
</protein>
<dbReference type="SMR" id="A0A445DUT0"/>
<feature type="binding site" evidence="5">
    <location>
        <position position="194"/>
    </location>
    <ligand>
        <name>Zn(2+)</name>
        <dbReference type="ChEBI" id="CHEBI:29105"/>
    </ligand>
</feature>
<evidence type="ECO:0008006" key="10">
    <source>
        <dbReference type="Google" id="ProtNLM"/>
    </source>
</evidence>
<dbReference type="EMBL" id="SDMP01000003">
    <property type="protein sequence ID" value="RYR66939.1"/>
    <property type="molecule type" value="Genomic_DNA"/>
</dbReference>
<keyword evidence="2 7" id="KW-0812">Transmembrane</keyword>
<evidence type="ECO:0000256" key="6">
    <source>
        <dbReference type="SAM" id="MobiDB-lite"/>
    </source>
</evidence>
<organism evidence="8 9">
    <name type="scientific">Arachis hypogaea</name>
    <name type="common">Peanut</name>
    <dbReference type="NCBI Taxonomy" id="3818"/>
    <lineage>
        <taxon>Eukaryota</taxon>
        <taxon>Viridiplantae</taxon>
        <taxon>Streptophyta</taxon>
        <taxon>Embryophyta</taxon>
        <taxon>Tracheophyta</taxon>
        <taxon>Spermatophyta</taxon>
        <taxon>Magnoliopsida</taxon>
        <taxon>eudicotyledons</taxon>
        <taxon>Gunneridae</taxon>
        <taxon>Pentapetalae</taxon>
        <taxon>rosids</taxon>
        <taxon>fabids</taxon>
        <taxon>Fabales</taxon>
        <taxon>Fabaceae</taxon>
        <taxon>Papilionoideae</taxon>
        <taxon>50 kb inversion clade</taxon>
        <taxon>dalbergioids sensu lato</taxon>
        <taxon>Dalbergieae</taxon>
        <taxon>Pterocarpus clade</taxon>
        <taxon>Arachis</taxon>
    </lineage>
</organism>
<evidence type="ECO:0000313" key="9">
    <source>
        <dbReference type="Proteomes" id="UP000289738"/>
    </source>
</evidence>
<dbReference type="AlphaFoldDB" id="A0A445DUT0"/>
<dbReference type="GO" id="GO:0038023">
    <property type="term" value="F:signaling receptor activity"/>
    <property type="evidence" value="ECO:0007669"/>
    <property type="project" value="TreeGrafter"/>
</dbReference>
<dbReference type="InterPro" id="IPR004254">
    <property type="entry name" value="AdipoR/HlyIII-related"/>
</dbReference>
<evidence type="ECO:0000256" key="5">
    <source>
        <dbReference type="PIRSR" id="PIRSR604254-1"/>
    </source>
</evidence>
<gene>
    <name evidence="8" type="ORF">Ahy_A03g013135</name>
</gene>
<feature type="binding site" evidence="5">
    <location>
        <position position="343"/>
    </location>
    <ligand>
        <name>Zn(2+)</name>
        <dbReference type="ChEBI" id="CHEBI:29105"/>
    </ligand>
</feature>
<keyword evidence="5" id="KW-0479">Metal-binding</keyword>
<dbReference type="GO" id="GO:0009725">
    <property type="term" value="P:response to hormone"/>
    <property type="evidence" value="ECO:0007669"/>
    <property type="project" value="UniProtKB-ARBA"/>
</dbReference>
<feature type="binding site" evidence="5">
    <location>
        <position position="339"/>
    </location>
    <ligand>
        <name>Zn(2+)</name>
        <dbReference type="ChEBI" id="CHEBI:29105"/>
    </ligand>
</feature>
<name>A0A445DUT0_ARAHY</name>
<evidence type="ECO:0000256" key="4">
    <source>
        <dbReference type="ARBA" id="ARBA00023136"/>
    </source>
</evidence>
<feature type="transmembrane region" description="Helical" evidence="7">
    <location>
        <begin position="173"/>
        <end position="198"/>
    </location>
</feature>
<keyword evidence="9" id="KW-1185">Reference proteome</keyword>
<dbReference type="Proteomes" id="UP000289738">
    <property type="component" value="Chromosome A03"/>
</dbReference>